<evidence type="ECO:0000313" key="1">
    <source>
        <dbReference type="EMBL" id="QNJ59255.1"/>
    </source>
</evidence>
<dbReference type="EMBL" id="MT776806">
    <property type="protein sequence ID" value="QNJ59255.1"/>
    <property type="molecule type" value="Genomic_DNA"/>
</dbReference>
<protein>
    <submittedName>
        <fullName evidence="1">Uncharacterized protein</fullName>
    </submittedName>
</protein>
<organism evidence="1 2">
    <name type="scientific">Mycobacterium phage MrMiyagi</name>
    <dbReference type="NCBI Taxonomy" id="2762395"/>
    <lineage>
        <taxon>Viruses</taxon>
        <taxon>Duplodnaviria</taxon>
        <taxon>Heunggongvirae</taxon>
        <taxon>Uroviricota</taxon>
        <taxon>Caudoviricetes</taxon>
        <taxon>Fowlmouthvirus</taxon>
        <taxon>Fowlmouthvirus fowlmouth</taxon>
    </lineage>
</organism>
<sequence length="93" mass="10315">MSKVLSPGEAMRIGDLLNGITRKAKVKWVNEDGQIMSGELRCLCAGKNSFATLPWGTDVRDAWVWITGTDGFEYTESVERLVMLVDEGGFVME</sequence>
<dbReference type="Proteomes" id="UP000515854">
    <property type="component" value="Genome"/>
</dbReference>
<reference evidence="1 2" key="1">
    <citation type="submission" date="2020-07" db="EMBL/GenBank/DDBJ databases">
        <authorList>
            <person name="Baliraine F.N."/>
            <person name="Frederick G.D."/>
            <person name="Mills R.B."/>
            <person name="Woodruff J.W."/>
            <person name="Richardson W.J."/>
            <person name="Garlena R.A."/>
            <person name="Russell D.A."/>
            <person name="Pope W.H."/>
            <person name="Jacobs-Sera D."/>
            <person name="Hatfull G.F."/>
        </authorList>
    </citation>
    <scope>NUCLEOTIDE SEQUENCE [LARGE SCALE GENOMIC DNA]</scope>
</reference>
<evidence type="ECO:0000313" key="2">
    <source>
        <dbReference type="Proteomes" id="UP000515854"/>
    </source>
</evidence>
<accession>A0A7G8LPT3</accession>
<gene>
    <name evidence="1" type="primary">41</name>
    <name evidence="1" type="ORF">SEA_MRMIYAGI_41</name>
</gene>
<name>A0A7G8LPT3_9CAUD</name>
<proteinExistence type="predicted"/>